<dbReference type="InterPro" id="IPR036366">
    <property type="entry name" value="PGBDSf"/>
</dbReference>
<dbReference type="Pfam" id="PF01520">
    <property type="entry name" value="Amidase_3"/>
    <property type="match status" value="1"/>
</dbReference>
<feature type="domain" description="MurNAc-LAA" evidence="2">
    <location>
        <begin position="237"/>
        <end position="351"/>
    </location>
</feature>
<dbReference type="EMBL" id="CP031165">
    <property type="protein sequence ID" value="AXV09759.1"/>
    <property type="molecule type" value="Genomic_DNA"/>
</dbReference>
<dbReference type="InterPro" id="IPR036365">
    <property type="entry name" value="PGBD-like_sf"/>
</dbReference>
<dbReference type="KEGG" id="euz:DVS28_a5103"/>
<dbReference type="InterPro" id="IPR002508">
    <property type="entry name" value="MurNAc-LAA_cat"/>
</dbReference>
<evidence type="ECO:0000313" key="4">
    <source>
        <dbReference type="Proteomes" id="UP000264006"/>
    </source>
</evidence>
<evidence type="ECO:0000313" key="3">
    <source>
        <dbReference type="EMBL" id="AXV09759.1"/>
    </source>
</evidence>
<dbReference type="CDD" id="cd02696">
    <property type="entry name" value="MurNAc-LAA"/>
    <property type="match status" value="1"/>
</dbReference>
<dbReference type="Proteomes" id="UP000264006">
    <property type="component" value="Chromosome"/>
</dbReference>
<dbReference type="SMART" id="SM00646">
    <property type="entry name" value="Ami_3"/>
    <property type="match status" value="1"/>
</dbReference>
<dbReference type="GO" id="GO:0009253">
    <property type="term" value="P:peptidoglycan catabolic process"/>
    <property type="evidence" value="ECO:0007669"/>
    <property type="project" value="InterPro"/>
</dbReference>
<evidence type="ECO:0000256" key="1">
    <source>
        <dbReference type="ARBA" id="ARBA00022801"/>
    </source>
</evidence>
<accession>A0A346Y5L2</accession>
<evidence type="ECO:0000259" key="2">
    <source>
        <dbReference type="SMART" id="SM00646"/>
    </source>
</evidence>
<dbReference type="PANTHER" id="PTHR30404:SF0">
    <property type="entry name" value="N-ACETYLMURAMOYL-L-ALANINE AMIDASE AMIC"/>
    <property type="match status" value="1"/>
</dbReference>
<dbReference type="RefSeq" id="WP_164711021.1">
    <property type="nucleotide sequence ID" value="NZ_CP031165.1"/>
</dbReference>
<name>A0A346Y5L2_9ACTN</name>
<dbReference type="SUPFAM" id="SSF47090">
    <property type="entry name" value="PGBD-like"/>
    <property type="match status" value="2"/>
</dbReference>
<dbReference type="Pfam" id="PF01471">
    <property type="entry name" value="PG_binding_1"/>
    <property type="match status" value="2"/>
</dbReference>
<keyword evidence="4" id="KW-1185">Reference proteome</keyword>
<proteinExistence type="predicted"/>
<keyword evidence="1" id="KW-0378">Hydrolase</keyword>
<dbReference type="Gene3D" id="1.10.101.10">
    <property type="entry name" value="PGBD-like superfamily/PGBD"/>
    <property type="match status" value="2"/>
</dbReference>
<gene>
    <name evidence="3" type="ORF">DVS28_a5103</name>
</gene>
<dbReference type="InterPro" id="IPR050695">
    <property type="entry name" value="N-acetylmuramoyl_amidase_3"/>
</dbReference>
<sequence>MGLPLTPGQHGSEILDLRRRLGRWQRDHGIEPALEEGDTFDEATAVVTREFQRQRNLPADAEVGPETWQALVEANHALGDRMLWHSGTPMRGDDVLDLQQRLNQLGFDAGMEDGIFGPSSRAAVMEFQGNVGLDVDGIVGARTLEALQRLHRGHQAAGVSTRVREEAAVRRIARQGLIGLQVMVDATRPRDRGDLPPEAEDVSWEIASRLAGNLGARGARPVLSRGRHQDPTASARAQMANRLGVDLIVSIGLNTSTTTAATGCAAYYFGSLRFVSAAGNALAESLLDGMLLAGLGPDCRAHPMTWTLLRETRMPAVVIEPGFATSPEDLARLIDPDVQDRLARQLTAGIRRFLEGYDEDPLVRASSRS</sequence>
<dbReference type="SUPFAM" id="SSF53187">
    <property type="entry name" value="Zn-dependent exopeptidases"/>
    <property type="match status" value="1"/>
</dbReference>
<reference evidence="3 4" key="1">
    <citation type="submission" date="2018-09" db="EMBL/GenBank/DDBJ databases">
        <title>Complete genome sequence of Euzebya sp. DY32-46 isolated from seawater of Pacific Ocean.</title>
        <authorList>
            <person name="Xu L."/>
            <person name="Wu Y.-H."/>
            <person name="Xu X.-W."/>
        </authorList>
    </citation>
    <scope>NUCLEOTIDE SEQUENCE [LARGE SCALE GENOMIC DNA]</scope>
    <source>
        <strain evidence="3 4">DY32-46</strain>
    </source>
</reference>
<dbReference type="Gene3D" id="3.40.630.40">
    <property type="entry name" value="Zn-dependent exopeptidases"/>
    <property type="match status" value="1"/>
</dbReference>
<protein>
    <submittedName>
        <fullName evidence="3">N-acetylmuramoyl-L-alanine amidase</fullName>
    </submittedName>
</protein>
<dbReference type="GO" id="GO:0008745">
    <property type="term" value="F:N-acetylmuramoyl-L-alanine amidase activity"/>
    <property type="evidence" value="ECO:0007669"/>
    <property type="project" value="InterPro"/>
</dbReference>
<organism evidence="3 4">
    <name type="scientific">Euzebya pacifica</name>
    <dbReference type="NCBI Taxonomy" id="1608957"/>
    <lineage>
        <taxon>Bacteria</taxon>
        <taxon>Bacillati</taxon>
        <taxon>Actinomycetota</taxon>
        <taxon>Nitriliruptoria</taxon>
        <taxon>Euzebyales</taxon>
    </lineage>
</organism>
<dbReference type="GO" id="GO:0030288">
    <property type="term" value="C:outer membrane-bounded periplasmic space"/>
    <property type="evidence" value="ECO:0007669"/>
    <property type="project" value="TreeGrafter"/>
</dbReference>
<dbReference type="PANTHER" id="PTHR30404">
    <property type="entry name" value="N-ACETYLMURAMOYL-L-ALANINE AMIDASE"/>
    <property type="match status" value="1"/>
</dbReference>
<dbReference type="InterPro" id="IPR002477">
    <property type="entry name" value="Peptidoglycan-bd-like"/>
</dbReference>
<dbReference type="AlphaFoldDB" id="A0A346Y5L2"/>